<evidence type="ECO:0000313" key="2">
    <source>
        <dbReference type="Proteomes" id="UP000307322"/>
    </source>
</evidence>
<dbReference type="EMBL" id="MK373777">
    <property type="protein sequence ID" value="QBQ77498.1"/>
    <property type="molecule type" value="Genomic_DNA"/>
</dbReference>
<dbReference type="Proteomes" id="UP000307322">
    <property type="component" value="Segment"/>
</dbReference>
<protein>
    <submittedName>
        <fullName evidence="1">Uncharacterized protein</fullName>
    </submittedName>
</protein>
<keyword evidence="2" id="KW-1185">Reference proteome</keyword>
<accession>A0A482MUW9</accession>
<organism evidence="1 2">
    <name type="scientific">Escherichia phage vB_EcoM_WFC</name>
    <dbReference type="NCBI Taxonomy" id="2508193"/>
    <lineage>
        <taxon>Viruses</taxon>
        <taxon>Duplodnaviria</taxon>
        <taxon>Heunggongvirae</taxon>
        <taxon>Uroviricota</taxon>
        <taxon>Caudoviricetes</taxon>
        <taxon>Lindbergviridae</taxon>
        <taxon>Wifcevirus</taxon>
        <taxon>Wifcevirus WFC</taxon>
    </lineage>
</organism>
<evidence type="ECO:0000313" key="1">
    <source>
        <dbReference type="EMBL" id="QBQ77498.1"/>
    </source>
</evidence>
<proteinExistence type="predicted"/>
<sequence length="177" mass="20605">MGNDAGWGKPRYSKLAHYFDNGEQISLCGKFNKGNTELTDAQEMESSFTIGDCSKCRKALYELLTLRGLKAAKSRDEWVINVCEGNPELMDELLKTDAVNAIFKRHYKTCMRYKMNDNIIFMVLSYSRSTMDVKKLRQYRHKVMCELRRLGVTVDNNVIKTELKKRDKRNGDWKVSR</sequence>
<name>A0A482MUW9_9CAUD</name>
<reference evidence="1 2" key="1">
    <citation type="submission" date="2019-01" db="EMBL/GenBank/DDBJ databases">
        <title>Still something new to discover - new insights into E. coli phage diversity and taxonomy.</title>
        <authorList>
            <person name="Korf I.H.E."/>
            <person name="Adriaennsens E."/>
            <person name="Dreiseikelmann B."/>
            <person name="Kropinski A."/>
            <person name="Nimtz M."/>
            <person name="Meier-Kolthoff J.P."/>
            <person name="Rohde M."/>
            <person name="van Raaij M."/>
            <person name="Wittmann J."/>
        </authorList>
    </citation>
    <scope>NUCLEOTIDE SEQUENCE [LARGE SCALE GENOMIC DNA]</scope>
</reference>
<gene>
    <name evidence="1" type="ORF">WFC_00106</name>
</gene>